<accession>A0A219B0B7</accession>
<evidence type="ECO:0000313" key="2">
    <source>
        <dbReference type="EMBL" id="OWV31771.1"/>
    </source>
</evidence>
<keyword evidence="3" id="KW-1185">Reference proteome</keyword>
<evidence type="ECO:0008006" key="4">
    <source>
        <dbReference type="Google" id="ProtNLM"/>
    </source>
</evidence>
<dbReference type="EMBL" id="NFZT01000007">
    <property type="protein sequence ID" value="OWV31771.1"/>
    <property type="molecule type" value="Genomic_DNA"/>
</dbReference>
<comment type="caution">
    <text evidence="2">The sequence shown here is derived from an EMBL/GenBank/DDBJ whole genome shotgun (WGS) entry which is preliminary data.</text>
</comment>
<dbReference type="Proteomes" id="UP000198462">
    <property type="component" value="Unassembled WGS sequence"/>
</dbReference>
<protein>
    <recommendedName>
        <fullName evidence="4">Lipoprotein</fullName>
    </recommendedName>
</protein>
<organism evidence="2 3">
    <name type="scientific">Pacificimonas flava</name>
    <dbReference type="NCBI Taxonomy" id="1234595"/>
    <lineage>
        <taxon>Bacteria</taxon>
        <taxon>Pseudomonadati</taxon>
        <taxon>Pseudomonadota</taxon>
        <taxon>Alphaproteobacteria</taxon>
        <taxon>Sphingomonadales</taxon>
        <taxon>Sphingosinicellaceae</taxon>
        <taxon>Pacificimonas</taxon>
    </lineage>
</organism>
<feature type="chain" id="PRO_5011113607" description="Lipoprotein" evidence="1">
    <location>
        <begin position="21"/>
        <end position="106"/>
    </location>
</feature>
<reference evidence="3" key="1">
    <citation type="submission" date="2017-05" db="EMBL/GenBank/DDBJ databases">
        <authorList>
            <person name="Lin X."/>
        </authorList>
    </citation>
    <scope>NUCLEOTIDE SEQUENCE [LARGE SCALE GENOMIC DNA]</scope>
    <source>
        <strain evidence="3">JLT2012</strain>
    </source>
</reference>
<evidence type="ECO:0000256" key="1">
    <source>
        <dbReference type="SAM" id="SignalP"/>
    </source>
</evidence>
<sequence length="106" mass="10861">MKYLPKLLLVGAVAALGACANTQEAKIARGLTDLGLPGGLSDCMAERMVDNLSGSQLRRVADFSEALDDDFDDITVGDVADRFGGIGDSEIVAVMGRAAAGCVISG</sequence>
<proteinExistence type="predicted"/>
<feature type="signal peptide" evidence="1">
    <location>
        <begin position="1"/>
        <end position="20"/>
    </location>
</feature>
<name>A0A219B0B7_9SPHN</name>
<dbReference type="RefSeq" id="WP_088713569.1">
    <property type="nucleotide sequence ID" value="NZ_NFZT01000007.1"/>
</dbReference>
<dbReference type="AlphaFoldDB" id="A0A219B0B7"/>
<dbReference type="OrthoDB" id="7409816at2"/>
<evidence type="ECO:0000313" key="3">
    <source>
        <dbReference type="Proteomes" id="UP000198462"/>
    </source>
</evidence>
<gene>
    <name evidence="2" type="ORF">B5C34_14765</name>
</gene>
<dbReference type="PROSITE" id="PS51257">
    <property type="entry name" value="PROKAR_LIPOPROTEIN"/>
    <property type="match status" value="1"/>
</dbReference>
<keyword evidence="1" id="KW-0732">Signal</keyword>